<feature type="topological domain" description="Periplasmic" evidence="14">
    <location>
        <begin position="93"/>
        <end position="147"/>
    </location>
</feature>
<evidence type="ECO:0000313" key="17">
    <source>
        <dbReference type="Proteomes" id="UP000838672"/>
    </source>
</evidence>
<reference evidence="16" key="1">
    <citation type="submission" date="2021-11" db="EMBL/GenBank/DDBJ databases">
        <authorList>
            <person name="Rodrigo-Torres L."/>
            <person name="Arahal R. D."/>
            <person name="Lucena T."/>
        </authorList>
    </citation>
    <scope>NUCLEOTIDE SEQUENCE</scope>
    <source>
        <strain evidence="16">CECT 7929</strain>
    </source>
</reference>
<evidence type="ECO:0000256" key="6">
    <source>
        <dbReference type="ARBA" id="ARBA00022692"/>
    </source>
</evidence>
<evidence type="ECO:0000256" key="13">
    <source>
        <dbReference type="ARBA" id="ARBA00023284"/>
    </source>
</evidence>
<proteinExistence type="inferred from homology"/>
<evidence type="ECO:0000256" key="14">
    <source>
        <dbReference type="HAMAP-Rule" id="MF_00286"/>
    </source>
</evidence>
<keyword evidence="7 14" id="KW-0249">Electron transport</keyword>
<evidence type="ECO:0000256" key="10">
    <source>
        <dbReference type="ARBA" id="ARBA00023136"/>
    </source>
</evidence>
<evidence type="ECO:0000313" key="16">
    <source>
        <dbReference type="EMBL" id="CAH0533861.1"/>
    </source>
</evidence>
<keyword evidence="5" id="KW-0997">Cell inner membrane</keyword>
<protein>
    <recommendedName>
        <fullName evidence="14">Disulfide bond formation protein B</fullName>
    </recommendedName>
    <alternativeName>
        <fullName evidence="14">Disulfide oxidoreductase</fullName>
    </alternativeName>
</protein>
<keyword evidence="12 14" id="KW-0143">Chaperone</keyword>
<evidence type="ECO:0000256" key="12">
    <source>
        <dbReference type="ARBA" id="ARBA00023186"/>
    </source>
</evidence>
<feature type="topological domain" description="Cytoplasmic" evidence="14">
    <location>
        <begin position="167"/>
        <end position="175"/>
    </location>
</feature>
<dbReference type="InterPro" id="IPR023380">
    <property type="entry name" value="DsbB-like_sf"/>
</dbReference>
<accession>A0ABN8DV35</accession>
<comment type="similarity">
    <text evidence="2 14">Belongs to the DsbB family.</text>
</comment>
<dbReference type="Pfam" id="PF02600">
    <property type="entry name" value="DsbB"/>
    <property type="match status" value="1"/>
</dbReference>
<keyword evidence="6 14" id="KW-0812">Transmembrane</keyword>
<evidence type="ECO:0000256" key="15">
    <source>
        <dbReference type="SAM" id="Phobius"/>
    </source>
</evidence>
<sequence length="175" mass="19978">MNILTSLYRFSTLRISWFLLALVTFIFELCALYFQHGLNLAPCVMCIYERVAMIGLTAAGLIGMIAPRFLLVRLAGFGLWGYSSYHGAVLSWQHVAYQFDPSPFHQCPLFVTFPDWLPLNQWLPSVFEATGDCSKVVWQFMGLSMPQWLQIIFAVSIAVCAIFLLLQPLRFIKNK</sequence>
<keyword evidence="13 14" id="KW-0676">Redox-active center</keyword>
<dbReference type="PANTHER" id="PTHR36570:SF2">
    <property type="entry name" value="DISULFIDE BOND FORMATION PROTEIN B"/>
    <property type="match status" value="1"/>
</dbReference>
<feature type="transmembrane region" description="Helical" evidence="15">
    <location>
        <begin position="47"/>
        <end position="70"/>
    </location>
</feature>
<evidence type="ECO:0000256" key="8">
    <source>
        <dbReference type="ARBA" id="ARBA00022989"/>
    </source>
</evidence>
<feature type="disulfide bond" description="Redox-active" evidence="14">
    <location>
        <begin position="107"/>
        <end position="133"/>
    </location>
</feature>
<dbReference type="NCBIfam" id="NF002485">
    <property type="entry name" value="PRK01749.1"/>
    <property type="match status" value="1"/>
</dbReference>
<keyword evidence="17" id="KW-1185">Reference proteome</keyword>
<keyword evidence="11 14" id="KW-1015">Disulfide bond</keyword>
<dbReference type="Proteomes" id="UP000838672">
    <property type="component" value="Unassembled WGS sequence"/>
</dbReference>
<keyword evidence="9 14" id="KW-0560">Oxidoreductase</keyword>
<evidence type="ECO:0000256" key="7">
    <source>
        <dbReference type="ARBA" id="ARBA00022982"/>
    </source>
</evidence>
<evidence type="ECO:0000256" key="1">
    <source>
        <dbReference type="ARBA" id="ARBA00004429"/>
    </source>
</evidence>
<feature type="transmembrane region" description="Helical" evidence="15">
    <location>
        <begin position="15"/>
        <end position="35"/>
    </location>
</feature>
<dbReference type="InterPro" id="IPR050183">
    <property type="entry name" value="DsbB"/>
</dbReference>
<dbReference type="HAMAP" id="MF_00286">
    <property type="entry name" value="DsbB"/>
    <property type="match status" value="1"/>
</dbReference>
<gene>
    <name evidence="14 16" type="primary">dsbB</name>
    <name evidence="16" type="ORF">VST7929_01737</name>
</gene>
<keyword evidence="10 14" id="KW-0472">Membrane</keyword>
<evidence type="ECO:0000256" key="11">
    <source>
        <dbReference type="ARBA" id="ARBA00023157"/>
    </source>
</evidence>
<dbReference type="InterPro" id="IPR022920">
    <property type="entry name" value="Disulphide_bond_form_DsbB"/>
</dbReference>
<feature type="disulfide bond" description="Redox-active" evidence="14">
    <location>
        <begin position="43"/>
        <end position="46"/>
    </location>
</feature>
<evidence type="ECO:0000256" key="3">
    <source>
        <dbReference type="ARBA" id="ARBA00022448"/>
    </source>
</evidence>
<feature type="topological domain" description="Cytoplasmic" evidence="14">
    <location>
        <begin position="1"/>
        <end position="16"/>
    </location>
</feature>
<evidence type="ECO:0000256" key="5">
    <source>
        <dbReference type="ARBA" id="ARBA00022519"/>
    </source>
</evidence>
<evidence type="ECO:0000256" key="9">
    <source>
        <dbReference type="ARBA" id="ARBA00023002"/>
    </source>
</evidence>
<organism evidence="16 17">
    <name type="scientific">Vibrio stylophorae</name>
    <dbReference type="NCBI Taxonomy" id="659351"/>
    <lineage>
        <taxon>Bacteria</taxon>
        <taxon>Pseudomonadati</taxon>
        <taxon>Pseudomonadota</taxon>
        <taxon>Gammaproteobacteria</taxon>
        <taxon>Vibrionales</taxon>
        <taxon>Vibrionaceae</taxon>
        <taxon>Vibrio</taxon>
    </lineage>
</organism>
<dbReference type="Gene3D" id="1.20.1550.10">
    <property type="entry name" value="DsbB-like"/>
    <property type="match status" value="1"/>
</dbReference>
<feature type="topological domain" description="Periplasmic" evidence="14">
    <location>
        <begin position="34"/>
        <end position="51"/>
    </location>
</feature>
<comment type="function">
    <text evidence="14">Required for disulfide bond formation in some periplasmic proteins. Acts by oxidizing the DsbA protein.</text>
</comment>
<dbReference type="PANTHER" id="PTHR36570">
    <property type="entry name" value="DISULFIDE BOND FORMATION PROTEIN B"/>
    <property type="match status" value="1"/>
</dbReference>
<name>A0ABN8DV35_9VIBR</name>
<dbReference type="SUPFAM" id="SSF158442">
    <property type="entry name" value="DsbB-like"/>
    <property type="match status" value="1"/>
</dbReference>
<keyword evidence="4 14" id="KW-1003">Cell membrane</keyword>
<feature type="transmembrane region" description="Helical" evidence="15">
    <location>
        <begin position="148"/>
        <end position="166"/>
    </location>
</feature>
<dbReference type="EMBL" id="CAKLDI010000001">
    <property type="protein sequence ID" value="CAH0533861.1"/>
    <property type="molecule type" value="Genomic_DNA"/>
</dbReference>
<comment type="subcellular location">
    <subcellularLocation>
        <location evidence="1">Cell inner membrane</location>
        <topology evidence="1">Multi-pass membrane protein</topology>
    </subcellularLocation>
    <subcellularLocation>
        <location evidence="14">Cell membrane</location>
        <topology evidence="14">Multi-pass membrane protein</topology>
    </subcellularLocation>
</comment>
<evidence type="ECO:0000256" key="2">
    <source>
        <dbReference type="ARBA" id="ARBA00008823"/>
    </source>
</evidence>
<dbReference type="RefSeq" id="WP_237466277.1">
    <property type="nucleotide sequence ID" value="NZ_CAKLDI010000001.1"/>
</dbReference>
<dbReference type="InterPro" id="IPR003752">
    <property type="entry name" value="DiS_bond_form_DsbB/BdbC"/>
</dbReference>
<comment type="caution">
    <text evidence="14">Lacks conserved residue(s) required for the propagation of feature annotation.</text>
</comment>
<keyword evidence="3 14" id="KW-0813">Transport</keyword>
<comment type="caution">
    <text evidence="16">The sequence shown here is derived from an EMBL/GenBank/DDBJ whole genome shotgun (WGS) entry which is preliminary data.</text>
</comment>
<evidence type="ECO:0000256" key="4">
    <source>
        <dbReference type="ARBA" id="ARBA00022475"/>
    </source>
</evidence>
<keyword evidence="8 14" id="KW-1133">Transmembrane helix</keyword>